<evidence type="ECO:0000313" key="2">
    <source>
        <dbReference type="Proteomes" id="UP001066276"/>
    </source>
</evidence>
<gene>
    <name evidence="1" type="ORF">NDU88_002803</name>
</gene>
<dbReference type="Proteomes" id="UP001066276">
    <property type="component" value="Chromosome 7"/>
</dbReference>
<evidence type="ECO:0000313" key="1">
    <source>
        <dbReference type="EMBL" id="KAJ1124342.1"/>
    </source>
</evidence>
<keyword evidence="2" id="KW-1185">Reference proteome</keyword>
<protein>
    <submittedName>
        <fullName evidence="1">Uncharacterized protein</fullName>
    </submittedName>
</protein>
<comment type="caution">
    <text evidence="1">The sequence shown here is derived from an EMBL/GenBank/DDBJ whole genome shotgun (WGS) entry which is preliminary data.</text>
</comment>
<dbReference type="EMBL" id="JANPWB010000011">
    <property type="protein sequence ID" value="KAJ1124342.1"/>
    <property type="molecule type" value="Genomic_DNA"/>
</dbReference>
<accession>A0AAV7PAE6</accession>
<dbReference type="AlphaFoldDB" id="A0AAV7PAE6"/>
<organism evidence="1 2">
    <name type="scientific">Pleurodeles waltl</name>
    <name type="common">Iberian ribbed newt</name>
    <dbReference type="NCBI Taxonomy" id="8319"/>
    <lineage>
        <taxon>Eukaryota</taxon>
        <taxon>Metazoa</taxon>
        <taxon>Chordata</taxon>
        <taxon>Craniata</taxon>
        <taxon>Vertebrata</taxon>
        <taxon>Euteleostomi</taxon>
        <taxon>Amphibia</taxon>
        <taxon>Batrachia</taxon>
        <taxon>Caudata</taxon>
        <taxon>Salamandroidea</taxon>
        <taxon>Salamandridae</taxon>
        <taxon>Pleurodelinae</taxon>
        <taxon>Pleurodeles</taxon>
    </lineage>
</organism>
<reference evidence="1" key="1">
    <citation type="journal article" date="2022" name="bioRxiv">
        <title>Sequencing and chromosome-scale assembly of the giantPleurodeles waltlgenome.</title>
        <authorList>
            <person name="Brown T."/>
            <person name="Elewa A."/>
            <person name="Iarovenko S."/>
            <person name="Subramanian E."/>
            <person name="Araus A.J."/>
            <person name="Petzold A."/>
            <person name="Susuki M."/>
            <person name="Suzuki K.-i.T."/>
            <person name="Hayashi T."/>
            <person name="Toyoda A."/>
            <person name="Oliveira C."/>
            <person name="Osipova E."/>
            <person name="Leigh N.D."/>
            <person name="Simon A."/>
            <person name="Yun M.H."/>
        </authorList>
    </citation>
    <scope>NUCLEOTIDE SEQUENCE</scope>
    <source>
        <strain evidence="1">20211129_DDA</strain>
        <tissue evidence="1">Liver</tissue>
    </source>
</reference>
<sequence>MALRLMLLRSLCPAERIRCLPGLRDLRFREAAERLPEVSAAPAEDEIRLGVQSFVLRRPFSSVAKPRPHKCTS</sequence>
<name>A0AAV7PAE6_PLEWA</name>
<proteinExistence type="predicted"/>